<name>A0A378I1I9_9GAMM</name>
<keyword evidence="2" id="KW-1185">Reference proteome</keyword>
<evidence type="ECO:0000313" key="1">
    <source>
        <dbReference type="EMBL" id="STX28590.1"/>
    </source>
</evidence>
<proteinExistence type="predicted"/>
<accession>A0A378I1I9</accession>
<dbReference type="AlphaFoldDB" id="A0A378I1I9"/>
<sequence>MFFKISLVKLRALLTLLNYNNYSSNKEQTINLFIKLNQIDRFAKVLLDLSYSYLAIKKIYLLNE</sequence>
<dbReference type="Proteomes" id="UP000254968">
    <property type="component" value="Unassembled WGS sequence"/>
</dbReference>
<reference evidence="1 2" key="1">
    <citation type="submission" date="2018-06" db="EMBL/GenBank/DDBJ databases">
        <authorList>
            <consortium name="Pathogen Informatics"/>
            <person name="Doyle S."/>
        </authorList>
    </citation>
    <scope>NUCLEOTIDE SEQUENCE [LARGE SCALE GENOMIC DNA]</scope>
    <source>
        <strain evidence="1 2">NCTC13315</strain>
    </source>
</reference>
<evidence type="ECO:0000313" key="2">
    <source>
        <dbReference type="Proteomes" id="UP000254968"/>
    </source>
</evidence>
<dbReference type="EMBL" id="UGNV01000001">
    <property type="protein sequence ID" value="STX28590.1"/>
    <property type="molecule type" value="Genomic_DNA"/>
</dbReference>
<organism evidence="1 2">
    <name type="scientific">Legionella beliardensis</name>
    <dbReference type="NCBI Taxonomy" id="91822"/>
    <lineage>
        <taxon>Bacteria</taxon>
        <taxon>Pseudomonadati</taxon>
        <taxon>Pseudomonadota</taxon>
        <taxon>Gammaproteobacteria</taxon>
        <taxon>Legionellales</taxon>
        <taxon>Legionellaceae</taxon>
        <taxon>Legionella</taxon>
    </lineage>
</organism>
<gene>
    <name evidence="1" type="ORF">NCTC13315_01120</name>
</gene>
<protein>
    <submittedName>
        <fullName evidence="1">Uncharacterized protein</fullName>
    </submittedName>
</protein>